<gene>
    <name evidence="1" type="ORF">MSP8886_03486</name>
</gene>
<dbReference type="OrthoDB" id="6183704at2"/>
<evidence type="ECO:0000313" key="2">
    <source>
        <dbReference type="Proteomes" id="UP000092544"/>
    </source>
</evidence>
<proteinExistence type="predicted"/>
<dbReference type="InterPro" id="IPR036286">
    <property type="entry name" value="LexA/Signal_pep-like_sf"/>
</dbReference>
<dbReference type="RefSeq" id="WP_067018746.1">
    <property type="nucleotide sequence ID" value="NZ_FLOB01000010.1"/>
</dbReference>
<accession>A0A1A8TPG0</accession>
<organism evidence="1 2">
    <name type="scientific">Marinomonas spartinae</name>
    <dbReference type="NCBI Taxonomy" id="1792290"/>
    <lineage>
        <taxon>Bacteria</taxon>
        <taxon>Pseudomonadati</taxon>
        <taxon>Pseudomonadota</taxon>
        <taxon>Gammaproteobacteria</taxon>
        <taxon>Oceanospirillales</taxon>
        <taxon>Oceanospirillaceae</taxon>
        <taxon>Marinomonas</taxon>
    </lineage>
</organism>
<dbReference type="CDD" id="cd06462">
    <property type="entry name" value="Peptidase_S24_S26"/>
    <property type="match status" value="1"/>
</dbReference>
<dbReference type="Proteomes" id="UP000092544">
    <property type="component" value="Unassembled WGS sequence"/>
</dbReference>
<dbReference type="EMBL" id="FLOB01000010">
    <property type="protein sequence ID" value="SBS35798.1"/>
    <property type="molecule type" value="Genomic_DNA"/>
</dbReference>
<sequence>MFRLMKIEGQSMAPYLHHNDFVLTSRWFLSCCIGDVVVVDHFLYGIIIKKIRHIAPDGQLWLIGEHPTSLESERIGWVSPRRVLGKVVFRIRANHRKQADG</sequence>
<keyword evidence="2" id="KW-1185">Reference proteome</keyword>
<dbReference type="AlphaFoldDB" id="A0A1A8TPG0"/>
<name>A0A1A8TPG0_9GAMM</name>
<protein>
    <submittedName>
        <fullName evidence="1">Uncharacterized protein</fullName>
    </submittedName>
</protein>
<reference evidence="1 2" key="1">
    <citation type="submission" date="2016-06" db="EMBL/GenBank/DDBJ databases">
        <authorList>
            <person name="Kjaerup R.B."/>
            <person name="Dalgaard T.S."/>
            <person name="Juul-Madsen H.R."/>
        </authorList>
    </citation>
    <scope>NUCLEOTIDE SEQUENCE [LARGE SCALE GENOMIC DNA]</scope>
    <source>
        <strain evidence="1 2">CECT 8886</strain>
    </source>
</reference>
<dbReference type="STRING" id="1792290.MSP8886_03486"/>
<dbReference type="Gene3D" id="2.10.109.10">
    <property type="entry name" value="Umud Fragment, subunit A"/>
    <property type="match status" value="1"/>
</dbReference>
<dbReference type="SUPFAM" id="SSF51306">
    <property type="entry name" value="LexA/Signal peptidase"/>
    <property type="match status" value="1"/>
</dbReference>
<evidence type="ECO:0000313" key="1">
    <source>
        <dbReference type="EMBL" id="SBS35798.1"/>
    </source>
</evidence>